<accession>A0A0E0WBD2</accession>
<dbReference type="Proteomes" id="UP000005007">
    <property type="component" value="Chromosome"/>
</dbReference>
<dbReference type="AlphaFoldDB" id="A0A0E0WBD2"/>
<organism evidence="1 2">
    <name type="scientific">Helicobacter pylori Shi169</name>
    <dbReference type="NCBI Taxonomy" id="1163741"/>
    <lineage>
        <taxon>Bacteria</taxon>
        <taxon>Pseudomonadati</taxon>
        <taxon>Campylobacterota</taxon>
        <taxon>Epsilonproteobacteria</taxon>
        <taxon>Campylobacterales</taxon>
        <taxon>Helicobacteraceae</taxon>
        <taxon>Helicobacter</taxon>
    </lineage>
</organism>
<sequence length="35" mass="4072">MLLYKILLVIFYCFFNTAVFSNQPSVGFISEVPNR</sequence>
<proteinExistence type="predicted"/>
<gene>
    <name evidence="1" type="ORF">HPSH169_03690</name>
</gene>
<protein>
    <submittedName>
        <fullName evidence="1">Uncharacterized protein</fullName>
    </submittedName>
</protein>
<evidence type="ECO:0000313" key="2">
    <source>
        <dbReference type="Proteomes" id="UP000005007"/>
    </source>
</evidence>
<name>A0A0E0WBD2_HELPX</name>
<evidence type="ECO:0000313" key="1">
    <source>
        <dbReference type="EMBL" id="AFH99434.1"/>
    </source>
</evidence>
<dbReference type="EMBL" id="CP003473">
    <property type="protein sequence ID" value="AFH99434.1"/>
    <property type="molecule type" value="Genomic_DNA"/>
</dbReference>
<reference evidence="1 2" key="1">
    <citation type="submission" date="2012-04" db="EMBL/GenBank/DDBJ databases">
        <authorList>
            <person name="Kersulyte D."/>
            <person name="Cabrera L."/>
            <person name="Pacheco R."/>
            <person name="Herrera P."/>
            <person name="Rodriguez C."/>
            <person name="Gilman R.H."/>
            <person name="Berg D.E."/>
        </authorList>
    </citation>
    <scope>NUCLEOTIDE SEQUENCE [LARGE SCALE GENOMIC DNA]</scope>
    <source>
        <strain evidence="1 2">Shi169</strain>
    </source>
</reference>
<dbReference type="HOGENOM" id="CLU_3365344_0_0_7"/>
<dbReference type="KEGG" id="hhq:HPSH169_03690"/>